<gene>
    <name evidence="2" type="ORF">GCM10023175_71900</name>
</gene>
<protein>
    <submittedName>
        <fullName evidence="2">Uncharacterized protein</fullName>
    </submittedName>
</protein>
<evidence type="ECO:0000313" key="3">
    <source>
        <dbReference type="Proteomes" id="UP001501598"/>
    </source>
</evidence>
<reference evidence="3" key="1">
    <citation type="journal article" date="2019" name="Int. J. Syst. Evol. Microbiol.">
        <title>The Global Catalogue of Microorganisms (GCM) 10K type strain sequencing project: providing services to taxonomists for standard genome sequencing and annotation.</title>
        <authorList>
            <consortium name="The Broad Institute Genomics Platform"/>
            <consortium name="The Broad Institute Genome Sequencing Center for Infectious Disease"/>
            <person name="Wu L."/>
            <person name="Ma J."/>
        </authorList>
    </citation>
    <scope>NUCLEOTIDE SEQUENCE [LARGE SCALE GENOMIC DNA]</scope>
    <source>
        <strain evidence="3">JCM 17906</strain>
    </source>
</reference>
<organism evidence="2 3">
    <name type="scientific">Pseudonocardia xishanensis</name>
    <dbReference type="NCBI Taxonomy" id="630995"/>
    <lineage>
        <taxon>Bacteria</taxon>
        <taxon>Bacillati</taxon>
        <taxon>Actinomycetota</taxon>
        <taxon>Actinomycetes</taxon>
        <taxon>Pseudonocardiales</taxon>
        <taxon>Pseudonocardiaceae</taxon>
        <taxon>Pseudonocardia</taxon>
    </lineage>
</organism>
<feature type="region of interest" description="Disordered" evidence="1">
    <location>
        <begin position="65"/>
        <end position="108"/>
    </location>
</feature>
<dbReference type="EMBL" id="BAABGT010000123">
    <property type="protein sequence ID" value="GAA4560913.1"/>
    <property type="molecule type" value="Genomic_DNA"/>
</dbReference>
<dbReference type="Proteomes" id="UP001501598">
    <property type="component" value="Unassembled WGS sequence"/>
</dbReference>
<feature type="compositionally biased region" description="Low complexity" evidence="1">
    <location>
        <begin position="85"/>
        <end position="108"/>
    </location>
</feature>
<evidence type="ECO:0000256" key="1">
    <source>
        <dbReference type="SAM" id="MobiDB-lite"/>
    </source>
</evidence>
<keyword evidence="3" id="KW-1185">Reference proteome</keyword>
<comment type="caution">
    <text evidence="2">The sequence shown here is derived from an EMBL/GenBank/DDBJ whole genome shotgun (WGS) entry which is preliminary data.</text>
</comment>
<proteinExistence type="predicted"/>
<accession>A0ABP8S4Z7</accession>
<evidence type="ECO:0000313" key="2">
    <source>
        <dbReference type="EMBL" id="GAA4560913.1"/>
    </source>
</evidence>
<sequence length="108" mass="11125">MSRHLRDLRGAICALLAWVGLRAKDRDGAADLLEALWRDDAARNPVARLQNAGMVAAGAIQGGLLPQTTPVRSRGHSPASRGSRRCCAGTSTSTRSGSTAATGTSPSG</sequence>
<name>A0ABP8S4Z7_9PSEU</name>